<accession>A0A1H9SLC2</accession>
<evidence type="ECO:0000259" key="1">
    <source>
        <dbReference type="PROSITE" id="PS50994"/>
    </source>
</evidence>
<sequence length="106" mass="12584">IQSLQSGEQPLIHSDRGFQYTSKEFKRIVETANMTQSMSRIGRCIDNGPIESFWGTLKCEKYYLDKYNSYEELKLAIDDYIHFYNYYRYQKRLSGLSPLEFRTQAA</sequence>
<proteinExistence type="predicted"/>
<dbReference type="Pfam" id="PF13333">
    <property type="entry name" value="rve_2"/>
    <property type="match status" value="1"/>
</dbReference>
<dbReference type="GO" id="GO:0003676">
    <property type="term" value="F:nucleic acid binding"/>
    <property type="evidence" value="ECO:0007669"/>
    <property type="project" value="InterPro"/>
</dbReference>
<dbReference type="PANTHER" id="PTHR46889:SF4">
    <property type="entry name" value="TRANSPOSASE INSO FOR INSERTION SEQUENCE ELEMENT IS911B-RELATED"/>
    <property type="match status" value="1"/>
</dbReference>
<feature type="non-terminal residue" evidence="2">
    <location>
        <position position="1"/>
    </location>
</feature>
<dbReference type="EMBL" id="FOEL01000029">
    <property type="protein sequence ID" value="SER85079.1"/>
    <property type="molecule type" value="Genomic_DNA"/>
</dbReference>
<reference evidence="2 3" key="1">
    <citation type="submission" date="2016-10" db="EMBL/GenBank/DDBJ databases">
        <authorList>
            <person name="Varghese N."/>
            <person name="Submissions S."/>
        </authorList>
    </citation>
    <scope>NUCLEOTIDE SEQUENCE [LARGE SCALE GENOMIC DNA]</scope>
    <source>
        <strain evidence="2 3">TC-13</strain>
    </source>
</reference>
<dbReference type="GO" id="GO:0015074">
    <property type="term" value="P:DNA integration"/>
    <property type="evidence" value="ECO:0007669"/>
    <property type="project" value="InterPro"/>
</dbReference>
<dbReference type="AlphaFoldDB" id="A0A1H9SLC2"/>
<protein>
    <submittedName>
        <fullName evidence="2">Integrase core domain-containing protein</fullName>
    </submittedName>
</protein>
<dbReference type="PANTHER" id="PTHR46889">
    <property type="entry name" value="TRANSPOSASE INSF FOR INSERTION SEQUENCE IS3B-RELATED"/>
    <property type="match status" value="1"/>
</dbReference>
<comment type="caution">
    <text evidence="2">The sequence shown here is derived from an EMBL/GenBank/DDBJ whole genome shotgun (WGS) entry which is preliminary data.</text>
</comment>
<dbReference type="PROSITE" id="PS50994">
    <property type="entry name" value="INTEGRASE"/>
    <property type="match status" value="1"/>
</dbReference>
<dbReference type="RefSeq" id="WP_175487107.1">
    <property type="nucleotide sequence ID" value="NZ_FOEL01000029.1"/>
</dbReference>
<dbReference type="Gene3D" id="3.30.420.10">
    <property type="entry name" value="Ribonuclease H-like superfamily/Ribonuclease H"/>
    <property type="match status" value="1"/>
</dbReference>
<evidence type="ECO:0000313" key="2">
    <source>
        <dbReference type="EMBL" id="SER85079.1"/>
    </source>
</evidence>
<evidence type="ECO:0000313" key="3">
    <source>
        <dbReference type="Proteomes" id="UP000199410"/>
    </source>
</evidence>
<dbReference type="SUPFAM" id="SSF53098">
    <property type="entry name" value="Ribonuclease H-like"/>
    <property type="match status" value="1"/>
</dbReference>
<gene>
    <name evidence="2" type="ORF">SAMN02787113_04744</name>
</gene>
<dbReference type="InterPro" id="IPR050900">
    <property type="entry name" value="Transposase_IS3/IS150/IS904"/>
</dbReference>
<dbReference type="InterPro" id="IPR036397">
    <property type="entry name" value="RNaseH_sf"/>
</dbReference>
<dbReference type="InterPro" id="IPR001584">
    <property type="entry name" value="Integrase_cat-core"/>
</dbReference>
<feature type="domain" description="Integrase catalytic" evidence="1">
    <location>
        <begin position="1"/>
        <end position="106"/>
    </location>
</feature>
<name>A0A1H9SLC2_9BACI</name>
<organism evidence="2 3">
    <name type="scientific">Lysinibacillus fusiformis</name>
    <dbReference type="NCBI Taxonomy" id="28031"/>
    <lineage>
        <taxon>Bacteria</taxon>
        <taxon>Bacillati</taxon>
        <taxon>Bacillota</taxon>
        <taxon>Bacilli</taxon>
        <taxon>Bacillales</taxon>
        <taxon>Bacillaceae</taxon>
        <taxon>Lysinibacillus</taxon>
    </lineage>
</organism>
<dbReference type="InterPro" id="IPR012337">
    <property type="entry name" value="RNaseH-like_sf"/>
</dbReference>
<dbReference type="Proteomes" id="UP000199410">
    <property type="component" value="Unassembled WGS sequence"/>
</dbReference>